<evidence type="ECO:0000313" key="1">
    <source>
        <dbReference type="EMBL" id="NHN83083.1"/>
    </source>
</evidence>
<dbReference type="EMBL" id="WOTB01000001">
    <property type="protein sequence ID" value="NHN83083.1"/>
    <property type="molecule type" value="Genomic_DNA"/>
</dbReference>
<name>A0ABX0JJS3_9PROT</name>
<accession>A0ABX0JJS3</accession>
<protein>
    <submittedName>
        <fullName evidence="1">Transposase</fullName>
    </submittedName>
</protein>
<dbReference type="PANTHER" id="PTHR46637:SF1">
    <property type="entry name" value="BLL5188 PROTEIN"/>
    <property type="match status" value="1"/>
</dbReference>
<dbReference type="InterPro" id="IPR052909">
    <property type="entry name" value="Transposase_6_like"/>
</dbReference>
<reference evidence="1 2" key="1">
    <citation type="journal article" date="2020" name="Int. J. Syst. Evol. Microbiol.">
        <title>Novel acetic acid bacteria from cider fermentations: Acetobacter conturbans sp. nov. and Acetobacter fallax sp. nov.</title>
        <authorList>
            <person name="Sombolestani A.S."/>
            <person name="Cleenwerck I."/>
            <person name="Cnockaert M."/>
            <person name="Borremans W."/>
            <person name="Wieme A.D."/>
            <person name="De Vuyst L."/>
            <person name="Vandamme P."/>
        </authorList>
    </citation>
    <scope>NUCLEOTIDE SEQUENCE [LARGE SCALE GENOMIC DNA]</scope>
    <source>
        <strain evidence="1 2">LMG 30640</strain>
    </source>
</reference>
<gene>
    <name evidence="1" type="ORF">GOB93_00265</name>
</gene>
<dbReference type="PANTHER" id="PTHR46637">
    <property type="entry name" value="TIS1421-TRANSPOSASE PROTEIN A"/>
    <property type="match status" value="1"/>
</dbReference>
<dbReference type="Proteomes" id="UP000635278">
    <property type="component" value="Unassembled WGS sequence"/>
</dbReference>
<sequence length="95" mass="11054">MPARSGDWKNVHRRLRRWYESGVTERIFRHLAADHDNEYMMTDAIHFKVHRTAVSLQKRAFPRHIGRTKGGLNSNLHAICDCQGRPVRVHLIAGQ</sequence>
<keyword evidence="2" id="KW-1185">Reference proteome</keyword>
<evidence type="ECO:0000313" key="2">
    <source>
        <dbReference type="Proteomes" id="UP000635278"/>
    </source>
</evidence>
<proteinExistence type="predicted"/>
<comment type="caution">
    <text evidence="1">The sequence shown here is derived from an EMBL/GenBank/DDBJ whole genome shotgun (WGS) entry which is preliminary data.</text>
</comment>
<organism evidence="1 2">
    <name type="scientific">Acetobacter musti</name>
    <dbReference type="NCBI Taxonomy" id="864732"/>
    <lineage>
        <taxon>Bacteria</taxon>
        <taxon>Pseudomonadati</taxon>
        <taxon>Pseudomonadota</taxon>
        <taxon>Alphaproteobacteria</taxon>
        <taxon>Acetobacterales</taxon>
        <taxon>Acetobacteraceae</taxon>
        <taxon>Acetobacter</taxon>
    </lineage>
</organism>